<keyword evidence="2" id="KW-1185">Reference proteome</keyword>
<accession>A0A430AZH1</accession>
<organism evidence="1 2">
    <name type="scientific">Vagococcus elongatus</name>
    <dbReference type="NCBI Taxonomy" id="180344"/>
    <lineage>
        <taxon>Bacteria</taxon>
        <taxon>Bacillati</taxon>
        <taxon>Bacillota</taxon>
        <taxon>Bacilli</taxon>
        <taxon>Lactobacillales</taxon>
        <taxon>Enterococcaceae</taxon>
        <taxon>Vagococcus</taxon>
    </lineage>
</organism>
<sequence length="174" mass="20192">MENIERVFDGEHILLSNGKKIPLKKIRQVKIVVAPYLIFQVWRQKGDCFEQTLMKVIYPSSTEKGYDKEQLVQGEIRPTRSIHYFTEGSKQIKRKIDLKNPHKVKLTGHRNLILELLDGEEEKVSFDGDCMNRLEEITQIERDGAVVPVTDFFDRASYILEVIKKQGLPVSSYI</sequence>
<proteinExistence type="predicted"/>
<dbReference type="AlphaFoldDB" id="A0A430AZH1"/>
<protein>
    <submittedName>
        <fullName evidence="1">Uncharacterized protein</fullName>
    </submittedName>
</protein>
<gene>
    <name evidence="1" type="ORF">CBF29_04265</name>
</gene>
<reference evidence="1 2" key="1">
    <citation type="submission" date="2017-05" db="EMBL/GenBank/DDBJ databases">
        <title>Vagococcus spp. assemblies.</title>
        <authorList>
            <person name="Gulvik C.A."/>
        </authorList>
    </citation>
    <scope>NUCLEOTIDE SEQUENCE [LARGE SCALE GENOMIC DNA]</scope>
    <source>
        <strain evidence="1 2">CCUG 51432</strain>
    </source>
</reference>
<dbReference type="EMBL" id="NGKA01000005">
    <property type="protein sequence ID" value="RSU13473.1"/>
    <property type="molecule type" value="Genomic_DNA"/>
</dbReference>
<comment type="caution">
    <text evidence="1">The sequence shown here is derived from an EMBL/GenBank/DDBJ whole genome shotgun (WGS) entry which is preliminary data.</text>
</comment>
<evidence type="ECO:0000313" key="2">
    <source>
        <dbReference type="Proteomes" id="UP000287605"/>
    </source>
</evidence>
<evidence type="ECO:0000313" key="1">
    <source>
        <dbReference type="EMBL" id="RSU13473.1"/>
    </source>
</evidence>
<dbReference type="RefSeq" id="WP_126807710.1">
    <property type="nucleotide sequence ID" value="NZ_NGKA01000005.1"/>
</dbReference>
<dbReference type="Proteomes" id="UP000287605">
    <property type="component" value="Unassembled WGS sequence"/>
</dbReference>
<dbReference type="OrthoDB" id="2199721at2"/>
<name>A0A430AZH1_9ENTE</name>